<dbReference type="GO" id="GO:0090729">
    <property type="term" value="F:toxin activity"/>
    <property type="evidence" value="ECO:0007669"/>
    <property type="project" value="InterPro"/>
</dbReference>
<dbReference type="GO" id="GO:0006952">
    <property type="term" value="P:defense response"/>
    <property type="evidence" value="ECO:0007669"/>
    <property type="project" value="InterPro"/>
</dbReference>
<evidence type="ECO:0000256" key="3">
    <source>
        <dbReference type="ARBA" id="ARBA00023157"/>
    </source>
</evidence>
<keyword evidence="2" id="KW-0964">Secreted</keyword>
<dbReference type="InterPro" id="IPR002061">
    <property type="entry name" value="Scorpion_toxinL/defensin"/>
</dbReference>
<dbReference type="SMART" id="SM00505">
    <property type="entry name" value="Knot1"/>
    <property type="match status" value="1"/>
</dbReference>
<accession>A0AA49K9P8</accession>
<dbReference type="GO" id="GO:0019871">
    <property type="term" value="F:sodium channel inhibitor activity"/>
    <property type="evidence" value="ECO:0007669"/>
    <property type="project" value="InterPro"/>
</dbReference>
<dbReference type="SUPFAM" id="SSF57095">
    <property type="entry name" value="Scorpion toxin-like"/>
    <property type="match status" value="1"/>
</dbReference>
<dbReference type="PRINTS" id="PR00285">
    <property type="entry name" value="SCORPNTOXIN"/>
</dbReference>
<sequence length="84" mass="9162">MKRMILFISCLLLIDIVVGGREGHPVNSKGCKITCFFTAAGYCNTECTLIKGSSGKCKWPACYCYGLPDSAKVWSSETNKCGKK</sequence>
<evidence type="ECO:0000256" key="2">
    <source>
        <dbReference type="ARBA" id="ARBA00022525"/>
    </source>
</evidence>
<reference evidence="6" key="1">
    <citation type="submission" date="2023-01" db="EMBL/GenBank/DDBJ databases">
        <title>Tityus melici venom characterization: a new scorpion of medical importance.</title>
        <authorList>
            <person name="Kalapothakis Y."/>
            <person name="Miranda K."/>
            <person name="Aragao M."/>
            <person name="Larangote D."/>
            <person name="Braga-Pereira G."/>
            <person name="Noetzold M."/>
            <person name="Molina D."/>
            <person name="Langer R."/>
            <person name="Conceicao I.M."/>
            <person name="Guerra-Duarte C."/>
            <person name="Kalapothakis E."/>
            <person name="Chavez-Olortegui C."/>
            <person name="Borges A."/>
        </authorList>
    </citation>
    <scope>NUCLEOTIDE SEQUENCE</scope>
    <source>
        <strain evidence="6">Tme28</strain>
    </source>
</reference>
<dbReference type="CDD" id="cd23106">
    <property type="entry name" value="neurotoxins_LC_scorpion"/>
    <property type="match status" value="1"/>
</dbReference>
<dbReference type="Pfam" id="PF00537">
    <property type="entry name" value="Toxin_3"/>
    <property type="match status" value="1"/>
</dbReference>
<evidence type="ECO:0000259" key="5">
    <source>
        <dbReference type="PROSITE" id="PS51863"/>
    </source>
</evidence>
<feature type="domain" description="LCN-type CS-alpha/beta" evidence="5">
    <location>
        <begin position="21"/>
        <end position="82"/>
    </location>
</feature>
<dbReference type="GO" id="GO:0005576">
    <property type="term" value="C:extracellular region"/>
    <property type="evidence" value="ECO:0007669"/>
    <property type="project" value="UniProtKB-SubCell"/>
</dbReference>
<dbReference type="EMBL" id="OQ368613">
    <property type="protein sequence ID" value="WLF82733.1"/>
    <property type="molecule type" value="mRNA"/>
</dbReference>
<feature type="signal peptide" evidence="4">
    <location>
        <begin position="1"/>
        <end position="19"/>
    </location>
</feature>
<keyword evidence="3" id="KW-1015">Disulfide bond</keyword>
<comment type="subcellular location">
    <subcellularLocation>
        <location evidence="1">Secreted</location>
    </subcellularLocation>
</comment>
<protein>
    <submittedName>
        <fullName evidence="6">NaTx</fullName>
    </submittedName>
</protein>
<organism evidence="6">
    <name type="scientific">Tityus melici</name>
    <dbReference type="NCBI Taxonomy" id="3026321"/>
    <lineage>
        <taxon>Eukaryota</taxon>
        <taxon>Metazoa</taxon>
        <taxon>Ecdysozoa</taxon>
        <taxon>Arthropoda</taxon>
        <taxon>Chelicerata</taxon>
        <taxon>Arachnida</taxon>
        <taxon>Scorpiones</taxon>
        <taxon>Buthida</taxon>
        <taxon>Buthoidea</taxon>
        <taxon>Buthidae</taxon>
        <taxon>Tityus</taxon>
    </lineage>
</organism>
<dbReference type="InterPro" id="IPR044062">
    <property type="entry name" value="LCN-type_CS_alpha_beta_dom"/>
</dbReference>
<evidence type="ECO:0000313" key="6">
    <source>
        <dbReference type="EMBL" id="WLF82733.1"/>
    </source>
</evidence>
<name>A0AA49K9P8_9SCOR</name>
<dbReference type="FunFam" id="3.30.30.10:FF:000002">
    <property type="entry name" value="Alpha-like toxin BmK-M1"/>
    <property type="match status" value="1"/>
</dbReference>
<evidence type="ECO:0000256" key="4">
    <source>
        <dbReference type="SAM" id="SignalP"/>
    </source>
</evidence>
<dbReference type="AlphaFoldDB" id="A0AA49K9P8"/>
<dbReference type="Gene3D" id="3.30.30.10">
    <property type="entry name" value="Knottin, scorpion toxin-like"/>
    <property type="match status" value="1"/>
</dbReference>
<feature type="chain" id="PRO_5041297621" evidence="4">
    <location>
        <begin position="20"/>
        <end position="84"/>
    </location>
</feature>
<dbReference type="InterPro" id="IPR036574">
    <property type="entry name" value="Scorpion_toxin-like_sf"/>
</dbReference>
<evidence type="ECO:0000256" key="1">
    <source>
        <dbReference type="ARBA" id="ARBA00004613"/>
    </source>
</evidence>
<dbReference type="InterPro" id="IPR018218">
    <property type="entry name" value="Scorpion_toxinL"/>
</dbReference>
<dbReference type="PROSITE" id="PS51863">
    <property type="entry name" value="LCN_CSAB"/>
    <property type="match status" value="1"/>
</dbReference>
<proteinExistence type="evidence at transcript level"/>
<dbReference type="InterPro" id="IPR003614">
    <property type="entry name" value="Knottins"/>
</dbReference>
<keyword evidence="4" id="KW-0732">Signal</keyword>